<keyword evidence="1" id="KW-0812">Transmembrane</keyword>
<keyword evidence="4" id="KW-1185">Reference proteome</keyword>
<organism evidence="3 4">
    <name type="scientific">Trichlorobacter ammonificans</name>
    <dbReference type="NCBI Taxonomy" id="2916410"/>
    <lineage>
        <taxon>Bacteria</taxon>
        <taxon>Pseudomonadati</taxon>
        <taxon>Thermodesulfobacteriota</taxon>
        <taxon>Desulfuromonadia</taxon>
        <taxon>Geobacterales</taxon>
        <taxon>Geobacteraceae</taxon>
        <taxon>Trichlorobacter</taxon>
    </lineage>
</organism>
<evidence type="ECO:0000259" key="2">
    <source>
        <dbReference type="Pfam" id="PF02517"/>
    </source>
</evidence>
<feature type="transmembrane region" description="Helical" evidence="1">
    <location>
        <begin position="111"/>
        <end position="131"/>
    </location>
</feature>
<dbReference type="Proteomes" id="UP001295463">
    <property type="component" value="Chromosome"/>
</dbReference>
<reference evidence="3 4" key="1">
    <citation type="submission" date="2022-03" db="EMBL/GenBank/DDBJ databases">
        <authorList>
            <person name="Koch H."/>
        </authorList>
    </citation>
    <scope>NUCLEOTIDE SEQUENCE [LARGE SCALE GENOMIC DNA]</scope>
    <source>
        <strain evidence="3 4">G1</strain>
    </source>
</reference>
<keyword evidence="1" id="KW-0472">Membrane</keyword>
<proteinExistence type="predicted"/>
<evidence type="ECO:0000313" key="4">
    <source>
        <dbReference type="Proteomes" id="UP001295463"/>
    </source>
</evidence>
<dbReference type="NCBIfam" id="NF033192">
    <property type="entry name" value="JDVT-CAAX"/>
    <property type="match status" value="1"/>
</dbReference>
<gene>
    <name evidence="3" type="ORF">GEAMG1_2281</name>
</gene>
<protein>
    <recommendedName>
        <fullName evidence="2">CAAX prenyl protease 2/Lysostaphin resistance protein A-like domain-containing protein</fullName>
    </recommendedName>
</protein>
<evidence type="ECO:0000313" key="3">
    <source>
        <dbReference type="EMBL" id="CAH2032117.1"/>
    </source>
</evidence>
<accession>A0ABM9DA74</accession>
<dbReference type="EMBL" id="OW150024">
    <property type="protein sequence ID" value="CAH2032117.1"/>
    <property type="molecule type" value="Genomic_DNA"/>
</dbReference>
<dbReference type="RefSeq" id="WP_305732894.1">
    <property type="nucleotide sequence ID" value="NZ_OW150024.1"/>
</dbReference>
<dbReference type="Pfam" id="PF02517">
    <property type="entry name" value="Rce1-like"/>
    <property type="match status" value="1"/>
</dbReference>
<evidence type="ECO:0000256" key="1">
    <source>
        <dbReference type="SAM" id="Phobius"/>
    </source>
</evidence>
<sequence length="134" mass="15068">MKQQYETALLFLAAVPVAAVALHAGLVPRFSPVPLWYLLIAAPLWEELFFRGVIQRRLHETSRGSRHIAGLSTANWLTSLLFMMAHLPFHGISAAATLAPSLALGRQFEQYRHLVPCILLHGWFNLSWLLLARS</sequence>
<dbReference type="InterPro" id="IPR003675">
    <property type="entry name" value="Rce1/LyrA-like_dom"/>
</dbReference>
<feature type="transmembrane region" description="Helical" evidence="1">
    <location>
        <begin position="75"/>
        <end position="99"/>
    </location>
</feature>
<feature type="domain" description="CAAX prenyl protease 2/Lysostaphin resistance protein A-like" evidence="2">
    <location>
        <begin position="32"/>
        <end position="126"/>
    </location>
</feature>
<keyword evidence="1" id="KW-1133">Transmembrane helix</keyword>
<name>A0ABM9DA74_9BACT</name>
<feature type="transmembrane region" description="Helical" evidence="1">
    <location>
        <begin position="34"/>
        <end position="54"/>
    </location>
</feature>